<feature type="compositionally biased region" description="Low complexity" evidence="1">
    <location>
        <begin position="258"/>
        <end position="273"/>
    </location>
</feature>
<dbReference type="EMBL" id="LXJU01000004">
    <property type="protein sequence ID" value="OGE55378.1"/>
    <property type="molecule type" value="Genomic_DNA"/>
</dbReference>
<dbReference type="OrthoDB" id="5374569at2759"/>
<sequence>MTLRDAGSPSPSPLPPPSPRKEPQPTRLNSDKKSSKGGKKTTDGGSKTSKGGKKTSDGGNNKRAKFANPHEWVDESTFILYAQSFVTNASLSAAPSAASGYAAFLIDNPTIAALSFGSGAVASASSAVEDESLESVGLEPIVPGTVASESAPGGSSSVVPAGLDLQGSAPELHPGERAFRCLGCAQMGARCMFTKLRKGAPLLKCDRCSDKRRPCELPPYDPVLQTKGPRWELARALKNRTEALNKDRRLSKAKAEAEAAAAVEAQDDVAPAADSEDDVSMETGSEAGPAEADAIYYGFIEQMAAARTRAAVEEAIAARRSGDRVRRPRREGHSGNGGKRNGRTPLSKEAERQREREAFRKRQKAGLARLDGQNTDEQADDHDEDDQRWTGTHLHDLMTSPRKARSLAAAAQVDELDEETASDSDDDLDIQHEARLRDSASWLQGFQVHHRILPAQRVEIEQGDQMRSIMTSWTLSCPGALDVRSRMLPLGGAMVVVAVAAARTRHRRIGRSGNGGIKATKKQKEQK</sequence>
<dbReference type="Proteomes" id="UP000177622">
    <property type="component" value="Unassembled WGS sequence"/>
</dbReference>
<keyword evidence="3" id="KW-1185">Reference proteome</keyword>
<feature type="compositionally biased region" description="Basic and acidic residues" evidence="1">
    <location>
        <begin position="19"/>
        <end position="34"/>
    </location>
</feature>
<dbReference type="GeneID" id="34574112"/>
<feature type="region of interest" description="Disordered" evidence="1">
    <location>
        <begin position="318"/>
        <end position="406"/>
    </location>
</feature>
<feature type="compositionally biased region" description="Basic and acidic residues" evidence="1">
    <location>
        <begin position="385"/>
        <end position="396"/>
    </location>
</feature>
<comment type="caution">
    <text evidence="2">The sequence shown here is derived from an EMBL/GenBank/DDBJ whole genome shotgun (WGS) entry which is preliminary data.</text>
</comment>
<protein>
    <submittedName>
        <fullName evidence="2">Uncharacterized protein</fullName>
    </submittedName>
</protein>
<feature type="region of interest" description="Disordered" evidence="1">
    <location>
        <begin position="1"/>
        <end position="68"/>
    </location>
</feature>
<gene>
    <name evidence="2" type="ORF">PENARI_c004G10134</name>
</gene>
<proteinExistence type="predicted"/>
<evidence type="ECO:0000313" key="2">
    <source>
        <dbReference type="EMBL" id="OGE55378.1"/>
    </source>
</evidence>
<dbReference type="STRING" id="1835702.A0A1F5LQA3"/>
<organism evidence="2 3">
    <name type="scientific">Penicillium arizonense</name>
    <dbReference type="NCBI Taxonomy" id="1835702"/>
    <lineage>
        <taxon>Eukaryota</taxon>
        <taxon>Fungi</taxon>
        <taxon>Dikarya</taxon>
        <taxon>Ascomycota</taxon>
        <taxon>Pezizomycotina</taxon>
        <taxon>Eurotiomycetes</taxon>
        <taxon>Eurotiomycetidae</taxon>
        <taxon>Eurotiales</taxon>
        <taxon>Aspergillaceae</taxon>
        <taxon>Penicillium</taxon>
    </lineage>
</organism>
<evidence type="ECO:0000313" key="3">
    <source>
        <dbReference type="Proteomes" id="UP000177622"/>
    </source>
</evidence>
<name>A0A1F5LQA3_PENAI</name>
<dbReference type="AlphaFoldDB" id="A0A1F5LQA3"/>
<dbReference type="RefSeq" id="XP_022490807.1">
    <property type="nucleotide sequence ID" value="XM_022629378.1"/>
</dbReference>
<evidence type="ECO:0000256" key="1">
    <source>
        <dbReference type="SAM" id="MobiDB-lite"/>
    </source>
</evidence>
<feature type="compositionally biased region" description="Basic and acidic residues" evidence="1">
    <location>
        <begin position="346"/>
        <end position="360"/>
    </location>
</feature>
<feature type="region of interest" description="Disordered" evidence="1">
    <location>
        <begin position="255"/>
        <end position="287"/>
    </location>
</feature>
<reference evidence="2 3" key="1">
    <citation type="journal article" date="2016" name="Sci. Rep.">
        <title>Penicillium arizonense, a new, genome sequenced fungal species, reveals a high chemical diversity in secreted metabolites.</title>
        <authorList>
            <person name="Grijseels S."/>
            <person name="Nielsen J.C."/>
            <person name="Randelovic M."/>
            <person name="Nielsen J."/>
            <person name="Nielsen K.F."/>
            <person name="Workman M."/>
            <person name="Frisvad J.C."/>
        </authorList>
    </citation>
    <scope>NUCLEOTIDE SEQUENCE [LARGE SCALE GENOMIC DNA]</scope>
    <source>
        <strain evidence="2 3">CBS 141311</strain>
    </source>
</reference>
<accession>A0A1F5LQA3</accession>